<evidence type="ECO:0000259" key="7">
    <source>
        <dbReference type="Pfam" id="PF01593"/>
    </source>
</evidence>
<proteinExistence type="inferred from homology"/>
<reference evidence="8 9" key="1">
    <citation type="submission" date="2020-09" db="EMBL/GenBank/DDBJ databases">
        <title>Novel species of Mucilaginibacter isolated from a glacier on the Tibetan Plateau.</title>
        <authorList>
            <person name="Liu Q."/>
            <person name="Xin Y.-H."/>
        </authorList>
    </citation>
    <scope>NUCLEOTIDE SEQUENCE [LARGE SCALE GENOMIC DNA]</scope>
    <source>
        <strain evidence="8 9">ZT4R22</strain>
    </source>
</reference>
<keyword evidence="5" id="KW-0073">Auxin biosynthesis</keyword>
<dbReference type="Pfam" id="PF01593">
    <property type="entry name" value="Amino_oxidase"/>
    <property type="match status" value="2"/>
</dbReference>
<gene>
    <name evidence="8" type="ORF">IDJ77_24620</name>
</gene>
<feature type="domain" description="Amine oxidase" evidence="7">
    <location>
        <begin position="13"/>
        <end position="108"/>
    </location>
</feature>
<dbReference type="PANTHER" id="PTHR10742">
    <property type="entry name" value="FLAVIN MONOAMINE OXIDASE"/>
    <property type="match status" value="1"/>
</dbReference>
<keyword evidence="9" id="KW-1185">Reference proteome</keyword>
<evidence type="ECO:0000256" key="4">
    <source>
        <dbReference type="ARBA" id="ARBA00017871"/>
    </source>
</evidence>
<dbReference type="RefSeq" id="WP_191191654.1">
    <property type="nucleotide sequence ID" value="NZ_JACWMY010000016.1"/>
</dbReference>
<evidence type="ECO:0000256" key="3">
    <source>
        <dbReference type="ARBA" id="ARBA00012535"/>
    </source>
</evidence>
<organism evidence="8 9">
    <name type="scientific">Mucilaginibacter pankratovii</name>
    <dbReference type="NCBI Taxonomy" id="2772110"/>
    <lineage>
        <taxon>Bacteria</taxon>
        <taxon>Pseudomonadati</taxon>
        <taxon>Bacteroidota</taxon>
        <taxon>Sphingobacteriia</taxon>
        <taxon>Sphingobacteriales</taxon>
        <taxon>Sphingobacteriaceae</taxon>
        <taxon>Mucilaginibacter</taxon>
    </lineage>
</organism>
<comment type="catalytic activity">
    <reaction evidence="6">
        <text>L-tryptophan + O2 = indole-3-acetamide + CO2 + H2O</text>
        <dbReference type="Rhea" id="RHEA:16165"/>
        <dbReference type="ChEBI" id="CHEBI:15377"/>
        <dbReference type="ChEBI" id="CHEBI:15379"/>
        <dbReference type="ChEBI" id="CHEBI:16031"/>
        <dbReference type="ChEBI" id="CHEBI:16526"/>
        <dbReference type="ChEBI" id="CHEBI:57912"/>
        <dbReference type="EC" id="1.13.12.3"/>
    </reaction>
</comment>
<dbReference type="SUPFAM" id="SSF51905">
    <property type="entry name" value="FAD/NAD(P)-binding domain"/>
    <property type="match status" value="1"/>
</dbReference>
<dbReference type="InterPro" id="IPR002937">
    <property type="entry name" value="Amino_oxidase"/>
</dbReference>
<dbReference type="EMBL" id="JACWMY010000016">
    <property type="protein sequence ID" value="MBD1367018.1"/>
    <property type="molecule type" value="Genomic_DNA"/>
</dbReference>
<evidence type="ECO:0000256" key="5">
    <source>
        <dbReference type="ARBA" id="ARBA00023070"/>
    </source>
</evidence>
<evidence type="ECO:0000256" key="2">
    <source>
        <dbReference type="ARBA" id="ARBA00005833"/>
    </source>
</evidence>
<dbReference type="InterPro" id="IPR036188">
    <property type="entry name" value="FAD/NAD-bd_sf"/>
</dbReference>
<protein>
    <recommendedName>
        <fullName evidence="4">Tryptophan 2-monooxygenase</fullName>
        <ecNumber evidence="3">1.13.12.3</ecNumber>
    </recommendedName>
</protein>
<accession>A0ABR7WXL4</accession>
<dbReference type="PANTHER" id="PTHR10742:SF410">
    <property type="entry name" value="LYSINE-SPECIFIC HISTONE DEMETHYLASE 2"/>
    <property type="match status" value="1"/>
</dbReference>
<dbReference type="PRINTS" id="PR00420">
    <property type="entry name" value="RNGMNOXGNASE"/>
</dbReference>
<name>A0ABR7WXL4_9SPHI</name>
<evidence type="ECO:0000256" key="1">
    <source>
        <dbReference type="ARBA" id="ARBA00004814"/>
    </source>
</evidence>
<sequence>MKNTVLIIGAGAAGLMAARALAIAGKQVTVLEARNRTGGRINTLSDESFFKHTELGAEFIHGDLPVTLNLLKEAGISYRPATGEMWTYQNGKFEENGMVIDDWQLFMERLNELKDDINIYDFLQKEFPGDKYEALRVGVWKYVSGYDTADPKDASAFALRNEWQHDQEDAQHRVDGGYCHMISYLASEFKARGGKIFLNAVVKDVSWEPGKVTVMTDDGTEYTAAKLLIAMPLGVLKAKKGELGAVSFSPEIPSYSKALQQIGFGWIIKILFEFSRPFWLDNKTEHLTGRNIEKMEFLLSDEEIPTWWTQVPDKSNVLTGWLGGPAAADKAKLSDDIITKQGLQSLANIFKRDPEELKNLLIARRVMNWCTDPFTRGSYAYDTVETPAAREVLNTPVEGTIYFCGEYLYEGAAMGTVEAALSSAVDVVKMMV</sequence>
<dbReference type="EC" id="1.13.12.3" evidence="3"/>
<dbReference type="Proteomes" id="UP000606600">
    <property type="component" value="Unassembled WGS sequence"/>
</dbReference>
<comment type="pathway">
    <text evidence="1">Plant hormone metabolism; auxin biosynthesis.</text>
</comment>
<dbReference type="Gene3D" id="3.50.50.60">
    <property type="entry name" value="FAD/NAD(P)-binding domain"/>
    <property type="match status" value="1"/>
</dbReference>
<dbReference type="SUPFAM" id="SSF54373">
    <property type="entry name" value="FAD-linked reductases, C-terminal domain"/>
    <property type="match status" value="1"/>
</dbReference>
<comment type="caution">
    <text evidence="8">The sequence shown here is derived from an EMBL/GenBank/DDBJ whole genome shotgun (WGS) entry which is preliminary data.</text>
</comment>
<comment type="similarity">
    <text evidence="2">Belongs to the tryptophan 2-monooxygenase family.</text>
</comment>
<dbReference type="InterPro" id="IPR050281">
    <property type="entry name" value="Flavin_monoamine_oxidase"/>
</dbReference>
<evidence type="ECO:0000313" key="8">
    <source>
        <dbReference type="EMBL" id="MBD1367018.1"/>
    </source>
</evidence>
<evidence type="ECO:0000313" key="9">
    <source>
        <dbReference type="Proteomes" id="UP000606600"/>
    </source>
</evidence>
<evidence type="ECO:0000256" key="6">
    <source>
        <dbReference type="ARBA" id="ARBA00047321"/>
    </source>
</evidence>
<feature type="domain" description="Amine oxidase" evidence="7">
    <location>
        <begin position="141"/>
        <end position="427"/>
    </location>
</feature>